<dbReference type="Gene3D" id="2.40.128.690">
    <property type="entry name" value="YycH protein, domain 3-like"/>
    <property type="match status" value="1"/>
</dbReference>
<reference evidence="3" key="1">
    <citation type="journal article" date="2019" name="Int. J. Syst. Evol. Microbiol.">
        <title>The Global Catalogue of Microorganisms (GCM) 10K type strain sequencing project: providing services to taxonomists for standard genome sequencing and annotation.</title>
        <authorList>
            <consortium name="The Broad Institute Genomics Platform"/>
            <consortium name="The Broad Institute Genome Sequencing Center for Infectious Disease"/>
            <person name="Wu L."/>
            <person name="Ma J."/>
        </authorList>
    </citation>
    <scope>NUCLEOTIDE SEQUENCE [LARGE SCALE GENOMIC DNA]</scope>
    <source>
        <strain evidence="3">WYCCWR 12678</strain>
    </source>
</reference>
<evidence type="ECO:0000313" key="3">
    <source>
        <dbReference type="Proteomes" id="UP001596002"/>
    </source>
</evidence>
<sequence length="267" mass="31252">MDWSRAKTYLIVTFFLLDLVLGFQYWKVRTEQASYVQSFTEQLTEVRELLASQKWELRTEVPKATPELGFLKVRYLSLPKEDWSRRISVPKLYYAGPGQVSVELAEKNLSASPDEDKPGEKVMTQLAFHIWPREIYQFDRIRKENKGSGVIQYLQVYKNYPIFSASLEVEVQSEKVTRYHQTALEVVGEGEAKKQVISALHALRSLFESMDKSEKRTDNRVIQEIRIGYNSKPFNADEWYLIPMWRILTDKEVYYVNALTGEVEMAR</sequence>
<gene>
    <name evidence="2" type="primary">yycI</name>
    <name evidence="2" type="ORF">ACFO8Q_04160</name>
</gene>
<evidence type="ECO:0000259" key="1">
    <source>
        <dbReference type="Pfam" id="PF09648"/>
    </source>
</evidence>
<dbReference type="RefSeq" id="WP_380024469.1">
    <property type="nucleotide sequence ID" value="NZ_JBHSHC010000024.1"/>
</dbReference>
<dbReference type="InterPro" id="IPR018604">
    <property type="entry name" value="YycI-like"/>
</dbReference>
<comment type="caution">
    <text evidence="2">The sequence shown here is derived from an EMBL/GenBank/DDBJ whole genome shotgun (WGS) entry which is preliminary data.</text>
</comment>
<protein>
    <submittedName>
        <fullName evidence="2">Two-component system regulatory protein YycI</fullName>
    </submittedName>
</protein>
<name>A0ABV9Q1M5_9BACL</name>
<dbReference type="EMBL" id="JBHSHC010000024">
    <property type="protein sequence ID" value="MFC4766572.1"/>
    <property type="molecule type" value="Genomic_DNA"/>
</dbReference>
<feature type="domain" description="Regulatory protein YycH-like" evidence="1">
    <location>
        <begin position="38"/>
        <end position="258"/>
    </location>
</feature>
<accession>A0ABV9Q1M5</accession>
<dbReference type="Proteomes" id="UP001596002">
    <property type="component" value="Unassembled WGS sequence"/>
</dbReference>
<dbReference type="Pfam" id="PF09648">
    <property type="entry name" value="YycI"/>
    <property type="match status" value="1"/>
</dbReference>
<organism evidence="2 3">
    <name type="scientific">Effusibacillus consociatus</name>
    <dbReference type="NCBI Taxonomy" id="1117041"/>
    <lineage>
        <taxon>Bacteria</taxon>
        <taxon>Bacillati</taxon>
        <taxon>Bacillota</taxon>
        <taxon>Bacilli</taxon>
        <taxon>Bacillales</taxon>
        <taxon>Alicyclobacillaceae</taxon>
        <taxon>Effusibacillus</taxon>
    </lineage>
</organism>
<keyword evidence="3" id="KW-1185">Reference proteome</keyword>
<proteinExistence type="predicted"/>
<evidence type="ECO:0000313" key="2">
    <source>
        <dbReference type="EMBL" id="MFC4766572.1"/>
    </source>
</evidence>